<sequence length="70" mass="7524">MSIVSSTATEKCSNLDDAAFSCCFKSPDTSSIRPATLFLVNEISLNKCAFSGHTISAVFTRHCFTKSPSL</sequence>
<gene>
    <name evidence="1" type="ORF">OCBIM_22016189mg</name>
</gene>
<reference evidence="1" key="1">
    <citation type="submission" date="2015-07" db="EMBL/GenBank/DDBJ databases">
        <title>MeaNS - Measles Nucleotide Surveillance Program.</title>
        <authorList>
            <person name="Tran T."/>
            <person name="Druce J."/>
        </authorList>
    </citation>
    <scope>NUCLEOTIDE SEQUENCE</scope>
    <source>
        <strain evidence="1">UCB-OBI-ISO-001</strain>
        <tissue evidence="1">Gonad</tissue>
    </source>
</reference>
<dbReference type="AlphaFoldDB" id="A0A0L8FKK1"/>
<proteinExistence type="predicted"/>
<name>A0A0L8FKK1_OCTBM</name>
<dbReference type="EMBL" id="KQ429735">
    <property type="protein sequence ID" value="KOF65207.1"/>
    <property type="molecule type" value="Genomic_DNA"/>
</dbReference>
<accession>A0A0L8FKK1</accession>
<evidence type="ECO:0000313" key="1">
    <source>
        <dbReference type="EMBL" id="KOF65207.1"/>
    </source>
</evidence>
<organism evidence="1">
    <name type="scientific">Octopus bimaculoides</name>
    <name type="common">California two-spotted octopus</name>
    <dbReference type="NCBI Taxonomy" id="37653"/>
    <lineage>
        <taxon>Eukaryota</taxon>
        <taxon>Metazoa</taxon>
        <taxon>Spiralia</taxon>
        <taxon>Lophotrochozoa</taxon>
        <taxon>Mollusca</taxon>
        <taxon>Cephalopoda</taxon>
        <taxon>Coleoidea</taxon>
        <taxon>Octopodiformes</taxon>
        <taxon>Octopoda</taxon>
        <taxon>Incirrata</taxon>
        <taxon>Octopodidae</taxon>
        <taxon>Octopus</taxon>
    </lineage>
</organism>
<protein>
    <submittedName>
        <fullName evidence="1">Uncharacterized protein</fullName>
    </submittedName>
</protein>